<keyword evidence="2 6" id="KW-0637">Prenyltransferase</keyword>
<dbReference type="EMBL" id="KV875101">
    <property type="protein sequence ID" value="OIW25800.1"/>
    <property type="molecule type" value="Genomic_DNA"/>
</dbReference>
<dbReference type="OrthoDB" id="1658at2759"/>
<feature type="compositionally biased region" description="Basic and acidic residues" evidence="7">
    <location>
        <begin position="137"/>
        <end position="151"/>
    </location>
</feature>
<dbReference type="PANTHER" id="PTHR11129:SF2">
    <property type="entry name" value="GERANYLGERANYL TRANSFERASE TYPE-2 SUBUNIT ALPHA"/>
    <property type="match status" value="1"/>
</dbReference>
<evidence type="ECO:0000313" key="8">
    <source>
        <dbReference type="EMBL" id="OIW25800.1"/>
    </source>
</evidence>
<dbReference type="InterPro" id="IPR002088">
    <property type="entry name" value="Prenyl_trans_a"/>
</dbReference>
<dbReference type="PROSITE" id="PS51147">
    <property type="entry name" value="PFTA"/>
    <property type="match status" value="3"/>
</dbReference>
<protein>
    <recommendedName>
        <fullName evidence="6">Geranylgeranyl transferase type-2 subunit alpha</fullName>
        <ecNumber evidence="6">2.5.1.60</ecNumber>
    </recommendedName>
    <alternativeName>
        <fullName evidence="6">Geranylgeranyl transferase type II subunit alpha</fullName>
    </alternativeName>
</protein>
<gene>
    <name evidence="8" type="ORF">CONLIGDRAFT_635569</name>
</gene>
<dbReference type="FunCoup" id="A0A1J7J7Q1">
    <property type="interactions" value="94"/>
</dbReference>
<dbReference type="Pfam" id="PF01239">
    <property type="entry name" value="PPTA"/>
    <property type="match status" value="4"/>
</dbReference>
<dbReference type="Gene3D" id="1.25.40.120">
    <property type="entry name" value="Protein prenylyltransferase"/>
    <property type="match status" value="2"/>
</dbReference>
<keyword evidence="3 6" id="KW-0808">Transferase</keyword>
<organism evidence="8 9">
    <name type="scientific">Coniochaeta ligniaria NRRL 30616</name>
    <dbReference type="NCBI Taxonomy" id="1408157"/>
    <lineage>
        <taxon>Eukaryota</taxon>
        <taxon>Fungi</taxon>
        <taxon>Dikarya</taxon>
        <taxon>Ascomycota</taxon>
        <taxon>Pezizomycotina</taxon>
        <taxon>Sordariomycetes</taxon>
        <taxon>Sordariomycetidae</taxon>
        <taxon>Coniochaetales</taxon>
        <taxon>Coniochaetaceae</taxon>
        <taxon>Coniochaeta</taxon>
    </lineage>
</organism>
<feature type="compositionally biased region" description="Low complexity" evidence="7">
    <location>
        <begin position="84"/>
        <end position="123"/>
    </location>
</feature>
<evidence type="ECO:0000256" key="3">
    <source>
        <dbReference type="ARBA" id="ARBA00022679"/>
    </source>
</evidence>
<dbReference type="EC" id="2.5.1.60" evidence="6"/>
<reference evidence="8 9" key="1">
    <citation type="submission" date="2016-10" db="EMBL/GenBank/DDBJ databases">
        <title>Draft genome sequence of Coniochaeta ligniaria NRRL30616, a lignocellulolytic fungus for bioabatement of inhibitors in plant biomass hydrolysates.</title>
        <authorList>
            <consortium name="DOE Joint Genome Institute"/>
            <person name="Jimenez D.J."/>
            <person name="Hector R.E."/>
            <person name="Riley R."/>
            <person name="Sun H."/>
            <person name="Grigoriev I.V."/>
            <person name="Van Elsas J.D."/>
            <person name="Nichols N.N."/>
        </authorList>
    </citation>
    <scope>NUCLEOTIDE SEQUENCE [LARGE SCALE GENOMIC DNA]</scope>
    <source>
        <strain evidence="8 9">NRRL 30616</strain>
    </source>
</reference>
<dbReference type="Proteomes" id="UP000182658">
    <property type="component" value="Unassembled WGS sequence"/>
</dbReference>
<dbReference type="GO" id="GO:0097354">
    <property type="term" value="P:prenylation"/>
    <property type="evidence" value="ECO:0007669"/>
    <property type="project" value="UniProtKB-UniRule"/>
</dbReference>
<dbReference type="InParanoid" id="A0A1J7J7Q1"/>
<proteinExistence type="inferred from homology"/>
<dbReference type="GO" id="GO:0004663">
    <property type="term" value="F:Rab geranylgeranyltransferase activity"/>
    <property type="evidence" value="ECO:0007669"/>
    <property type="project" value="UniProtKB-UniRule"/>
</dbReference>
<evidence type="ECO:0000256" key="6">
    <source>
        <dbReference type="RuleBase" id="RU367120"/>
    </source>
</evidence>
<keyword evidence="4" id="KW-0677">Repeat</keyword>
<comment type="catalytic activity">
    <reaction evidence="5 6">
        <text>geranylgeranyl diphosphate + L-cysteinyl-[protein] = S-geranylgeranyl-L-cysteinyl-[protein] + diphosphate</text>
        <dbReference type="Rhea" id="RHEA:21240"/>
        <dbReference type="Rhea" id="RHEA-COMP:10131"/>
        <dbReference type="Rhea" id="RHEA-COMP:11537"/>
        <dbReference type="ChEBI" id="CHEBI:29950"/>
        <dbReference type="ChEBI" id="CHEBI:33019"/>
        <dbReference type="ChEBI" id="CHEBI:57533"/>
        <dbReference type="ChEBI" id="CHEBI:86021"/>
        <dbReference type="EC" id="2.5.1.60"/>
    </reaction>
</comment>
<dbReference type="SUPFAM" id="SSF48439">
    <property type="entry name" value="Protein prenylyltransferase"/>
    <property type="match status" value="1"/>
</dbReference>
<keyword evidence="9" id="KW-1185">Reference proteome</keyword>
<evidence type="ECO:0000256" key="4">
    <source>
        <dbReference type="ARBA" id="ARBA00022737"/>
    </source>
</evidence>
<evidence type="ECO:0000256" key="7">
    <source>
        <dbReference type="SAM" id="MobiDB-lite"/>
    </source>
</evidence>
<evidence type="ECO:0000313" key="9">
    <source>
        <dbReference type="Proteomes" id="UP000182658"/>
    </source>
</evidence>
<dbReference type="AlphaFoldDB" id="A0A1J7J7Q1"/>
<name>A0A1J7J7Q1_9PEZI</name>
<evidence type="ECO:0000256" key="1">
    <source>
        <dbReference type="ARBA" id="ARBA00006734"/>
    </source>
</evidence>
<evidence type="ECO:0000256" key="5">
    <source>
        <dbReference type="ARBA" id="ARBA00047658"/>
    </source>
</evidence>
<sequence length="419" mass="48585">MSSHDIPRTSGFRTEEQTYQELEKIKKYRDLEDQFYSLTAANNYEYTPDLFQLTTKLLKLNPEYFTAWNVRRRLLISGLLSRSSRGSSRSTALSTSSSSGTTTHSSAALSPSRSTETPPSRESQTPGRPGQNGTTAETDKAGQDTEAKKAAAAENDANVIQSELAFIFPLLKDYPKCYWIWNYRRWILELAIEHLPAATARRIWEEELGLDSMMLTRDRRNYHAWAYRRYLVAKLESAELGGKSMVEEEFDYTTRMTRVDLSNFSAWHNRSKLIPRLLDERRASDVARRAFFDEELGRVKEGLNVGPEDQSLWFYHQFLMSNVTDYVGRATIIPNLDFKDRITYVTTELDEIEELLEDFDDVKWIYEALMEYTLSLQRLQERQLDAAEKERLAVWLGKLRELDPLRNGRWDDVAADCKL</sequence>
<dbReference type="PANTHER" id="PTHR11129">
    <property type="entry name" value="PROTEIN FARNESYLTRANSFERASE ALPHA SUBUNIT/RAB GERANYLGERANYL TRANSFERASE ALPHA SUBUNIT"/>
    <property type="match status" value="1"/>
</dbReference>
<accession>A0A1J7J7Q1</accession>
<comment type="similarity">
    <text evidence="1 6">Belongs to the protein prenyltransferase subunit alpha family.</text>
</comment>
<evidence type="ECO:0000256" key="2">
    <source>
        <dbReference type="ARBA" id="ARBA00022602"/>
    </source>
</evidence>
<dbReference type="STRING" id="1408157.A0A1J7J7Q1"/>
<comment type="function">
    <text evidence="6">Catalyzes the transfer of a geranyl-geranyl moiety from geranyl-geranyl pyrophosphate to cysteines occuring in specific C-terminal amino acid sequences.</text>
</comment>
<feature type="region of interest" description="Disordered" evidence="7">
    <location>
        <begin position="84"/>
        <end position="154"/>
    </location>
</feature>
<dbReference type="GO" id="GO:0005968">
    <property type="term" value="C:Rab-protein geranylgeranyltransferase complex"/>
    <property type="evidence" value="ECO:0007669"/>
    <property type="project" value="TreeGrafter"/>
</dbReference>